<accession>A0A165Q1X6</accession>
<keyword evidence="2" id="KW-0560">Oxidoreductase</keyword>
<dbReference type="GO" id="GO:0005829">
    <property type="term" value="C:cytosol"/>
    <property type="evidence" value="ECO:0007669"/>
    <property type="project" value="TreeGrafter"/>
</dbReference>
<keyword evidence="5" id="KW-1185">Reference proteome</keyword>
<dbReference type="Pfam" id="PF00107">
    <property type="entry name" value="ADH_zinc_N"/>
    <property type="match status" value="1"/>
</dbReference>
<dbReference type="InterPro" id="IPR020843">
    <property type="entry name" value="ER"/>
</dbReference>
<keyword evidence="1" id="KW-0521">NADP</keyword>
<protein>
    <submittedName>
        <fullName evidence="4">Alcohol dehydrogenase</fullName>
    </submittedName>
</protein>
<dbReference type="EMBL" id="LQRA01000093">
    <property type="protein sequence ID" value="KZE73374.1"/>
    <property type="molecule type" value="Genomic_DNA"/>
</dbReference>
<dbReference type="AlphaFoldDB" id="A0A165Q1X6"/>
<evidence type="ECO:0000313" key="4">
    <source>
        <dbReference type="EMBL" id="KZE73374.1"/>
    </source>
</evidence>
<name>A0A165Q1X6_9BACL</name>
<feature type="domain" description="Enoyl reductase (ER)" evidence="3">
    <location>
        <begin position="32"/>
        <end position="340"/>
    </location>
</feature>
<sequence>MNSDRLHGLGSEEIRSGEAVTTRRVARALRAGGPEVIEVAEEELAPLKSGEALVRVEAVGLNHVESLVRSGTYPIRFPFPYGVGVEGAGVVLAVGPEVSVPVGTRVCWTGVPGSCATAVIAQAAMLVPLPDPLTFEAGASLAHAGLTAGGLARHWPLSEGSAAVVWGAAGAVGRLLVATLAERGVEVIGIASGGERLEAVRAAGAALAVDRSAEDVQAAVRAFTGGRGAAAVFDPVGTETYKLSLSLLARRGCLINYGQLSGDLPSVDMKELMTAGSVFVTKYGPGGVEGPSDMAGLIADAVKLAVKRPLTSGVAGRFALDQAADAYRALDSGAHGKVLVIPGGTAL</sequence>
<dbReference type="Pfam" id="PF08240">
    <property type="entry name" value="ADH_N"/>
    <property type="match status" value="1"/>
</dbReference>
<dbReference type="Proteomes" id="UP000076563">
    <property type="component" value="Unassembled WGS sequence"/>
</dbReference>
<dbReference type="PANTHER" id="PTHR48106">
    <property type="entry name" value="QUINONE OXIDOREDUCTASE PIG3-RELATED"/>
    <property type="match status" value="1"/>
</dbReference>
<dbReference type="SMART" id="SM00829">
    <property type="entry name" value="PKS_ER"/>
    <property type="match status" value="1"/>
</dbReference>
<dbReference type="InterPro" id="IPR013154">
    <property type="entry name" value="ADH-like_N"/>
</dbReference>
<evidence type="ECO:0000256" key="1">
    <source>
        <dbReference type="ARBA" id="ARBA00022857"/>
    </source>
</evidence>
<dbReference type="SUPFAM" id="SSF51735">
    <property type="entry name" value="NAD(P)-binding Rossmann-fold domains"/>
    <property type="match status" value="1"/>
</dbReference>
<evidence type="ECO:0000259" key="3">
    <source>
        <dbReference type="SMART" id="SM00829"/>
    </source>
</evidence>
<dbReference type="InterPro" id="IPR036291">
    <property type="entry name" value="NAD(P)-bd_dom_sf"/>
</dbReference>
<dbReference type="InterPro" id="IPR011032">
    <property type="entry name" value="GroES-like_sf"/>
</dbReference>
<comment type="caution">
    <text evidence="4">The sequence shown here is derived from an EMBL/GenBank/DDBJ whole genome shotgun (WGS) entry which is preliminary data.</text>
</comment>
<dbReference type="InterPro" id="IPR013149">
    <property type="entry name" value="ADH-like_C"/>
</dbReference>
<dbReference type="GO" id="GO:0035925">
    <property type="term" value="F:mRNA 3'-UTR AU-rich region binding"/>
    <property type="evidence" value="ECO:0007669"/>
    <property type="project" value="TreeGrafter"/>
</dbReference>
<dbReference type="Gene3D" id="3.40.50.720">
    <property type="entry name" value="NAD(P)-binding Rossmann-like Domain"/>
    <property type="match status" value="1"/>
</dbReference>
<evidence type="ECO:0000256" key="2">
    <source>
        <dbReference type="ARBA" id="ARBA00023002"/>
    </source>
</evidence>
<proteinExistence type="predicted"/>
<reference evidence="5" key="1">
    <citation type="submission" date="2016-01" db="EMBL/GenBank/DDBJ databases">
        <title>Draft genome of Chromobacterium sp. F49.</title>
        <authorList>
            <person name="Hong K.W."/>
        </authorList>
    </citation>
    <scope>NUCLEOTIDE SEQUENCE [LARGE SCALE GENOMIC DNA]</scope>
    <source>
        <strain evidence="5">M63</strain>
    </source>
</reference>
<gene>
    <name evidence="4" type="ORF">AV654_32365</name>
</gene>
<dbReference type="GO" id="GO:0003960">
    <property type="term" value="F:quinone reductase (NADPH) activity"/>
    <property type="evidence" value="ECO:0007669"/>
    <property type="project" value="TreeGrafter"/>
</dbReference>
<evidence type="ECO:0000313" key="5">
    <source>
        <dbReference type="Proteomes" id="UP000076563"/>
    </source>
</evidence>
<dbReference type="RefSeq" id="WP_063186974.1">
    <property type="nucleotide sequence ID" value="NZ_LQRA01000093.1"/>
</dbReference>
<dbReference type="PANTHER" id="PTHR48106:SF13">
    <property type="entry name" value="QUINONE OXIDOREDUCTASE-RELATED"/>
    <property type="match status" value="1"/>
</dbReference>
<dbReference type="OrthoDB" id="2665481at2"/>
<dbReference type="Gene3D" id="3.90.180.10">
    <property type="entry name" value="Medium-chain alcohol dehydrogenases, catalytic domain"/>
    <property type="match status" value="1"/>
</dbReference>
<dbReference type="GO" id="GO:0070402">
    <property type="term" value="F:NADPH binding"/>
    <property type="evidence" value="ECO:0007669"/>
    <property type="project" value="TreeGrafter"/>
</dbReference>
<organism evidence="4 5">
    <name type="scientific">Paenibacillus elgii</name>
    <dbReference type="NCBI Taxonomy" id="189691"/>
    <lineage>
        <taxon>Bacteria</taxon>
        <taxon>Bacillati</taxon>
        <taxon>Bacillota</taxon>
        <taxon>Bacilli</taxon>
        <taxon>Bacillales</taxon>
        <taxon>Paenibacillaceae</taxon>
        <taxon>Paenibacillus</taxon>
    </lineage>
</organism>
<dbReference type="SUPFAM" id="SSF50129">
    <property type="entry name" value="GroES-like"/>
    <property type="match status" value="1"/>
</dbReference>